<organism evidence="1 2">
    <name type="scientific">Lysobacter enzymogenes</name>
    <dbReference type="NCBI Taxonomy" id="69"/>
    <lineage>
        <taxon>Bacteria</taxon>
        <taxon>Pseudomonadati</taxon>
        <taxon>Pseudomonadota</taxon>
        <taxon>Gammaproteobacteria</taxon>
        <taxon>Lysobacterales</taxon>
        <taxon>Lysobacteraceae</taxon>
        <taxon>Lysobacter</taxon>
    </lineage>
</organism>
<dbReference type="KEGG" id="lem:LEN_0045"/>
<dbReference type="RefSeq" id="WP_145959890.1">
    <property type="nucleotide sequence ID" value="NZ_AP014940.1"/>
</dbReference>
<name>A0AAU9AL21_LYSEN</name>
<gene>
    <name evidence="1" type="ORF">LEN_0045</name>
</gene>
<protein>
    <submittedName>
        <fullName evidence="1">Uncharacterized protein</fullName>
    </submittedName>
</protein>
<evidence type="ECO:0000313" key="2">
    <source>
        <dbReference type="Proteomes" id="UP000218824"/>
    </source>
</evidence>
<dbReference type="GeneID" id="83066662"/>
<dbReference type="Proteomes" id="UP000218824">
    <property type="component" value="Chromosome"/>
</dbReference>
<proteinExistence type="predicted"/>
<dbReference type="EMBL" id="AP014940">
    <property type="protein sequence ID" value="BAV95532.1"/>
    <property type="molecule type" value="Genomic_DNA"/>
</dbReference>
<evidence type="ECO:0000313" key="1">
    <source>
        <dbReference type="EMBL" id="BAV95532.1"/>
    </source>
</evidence>
<dbReference type="AlphaFoldDB" id="A0AAU9AL21"/>
<accession>A0AAU9AL21</accession>
<sequence>MLPSASGRVTFFVQSNKESNQRKCFSLFRIKSHYRSEPAQGCATQAIHGLGGARRASCAPPFGSLIACGEFGAAGGAKGNGNGNGNGNGKIKMDSGFRRNDGLAVAELRATSSELHRFGSSST</sequence>
<reference evidence="1 2" key="1">
    <citation type="journal article" date="2017" name="DNA Res.">
        <title>Complete genome sequence and expression profile of the commercial lytic enzyme producer Lysobacter enzymogenes M497-1.</title>
        <authorList>
            <person name="Takami H."/>
            <person name="Toyoda A."/>
            <person name="Uchiyama I."/>
            <person name="Itoh T."/>
            <person name="Takaki Y."/>
            <person name="Arai W."/>
            <person name="Nishi S."/>
            <person name="Kawai M."/>
            <person name="Shinya K."/>
            <person name="Ikeda H."/>
        </authorList>
    </citation>
    <scope>NUCLEOTIDE SEQUENCE [LARGE SCALE GENOMIC DNA]</scope>
    <source>
        <strain evidence="1 2">M497-1</strain>
    </source>
</reference>